<organism evidence="2 3">
    <name type="scientific">Blattamonas nauphoetae</name>
    <dbReference type="NCBI Taxonomy" id="2049346"/>
    <lineage>
        <taxon>Eukaryota</taxon>
        <taxon>Metamonada</taxon>
        <taxon>Preaxostyla</taxon>
        <taxon>Oxymonadida</taxon>
        <taxon>Blattamonas</taxon>
    </lineage>
</organism>
<evidence type="ECO:0000256" key="1">
    <source>
        <dbReference type="SAM" id="MobiDB-lite"/>
    </source>
</evidence>
<sequence>MSGIVLPNGRYHVSNYKITSTTMNLNGKQSTIFPSSTTNDEDFSEHSETNRSADEKKTTRNELFRISNSTIWMSELTFECGSAGWSIATICGSCVRIGGSRVISNSERTPFVIVGGDSGKSSSITIIACSHTSSCFPSLLPLTSLETSDSWTTHNQESTLLKPELFVTGSDLEVCDACLIDGSGALFHFCGLGQTVTDGSSMTTTLSSSLLLNTTSSSGSGRDDINVKEGGSDSGNCWSVSQKMVGSCVSLCTNHLYGTGIRDLNLGGSVLCSNTSFTHCTATVPYTNQHFTIRSEISTANTLHYFTLCTFKECSTTTSAGGAIGISRVAADLKIESCSFDSCSTSGCGGAIYFTQSTVQSTVTVSSSSFKSMLDAHSGGSLFFGNMQTFYISDCVFLDSQSSAFGGAVYLVNGTALIANSGFSNCLFRNCSTYQSYGDGGAIFFDDCKSIKLDSVSFRDCKAGARGHDLRFLATFPTAPNIGRVLVFSIDSSNIGRCTASIGETGLLQLPLEDYIIVTASLPNHAVSFSDVFIRYPTITSAECHFASTLNTTIKIKLTGTDLPLHIPFLVTLDSGDTFEVEFDSAEAGLSTEMAIGWPDTLQYDTTYQIVSIENKYIGWPDTLQYDTTYQIVSIENKYIGQPVLMGESVSFSTDPAPSSIIVFCDSSSSHSSRLCGTLARPCGSMDLAWSISAMTQSLAVSIRIDQTATLSRTISCPSNGNVLITKSSSFEPMLVIPSSAEMGEEGMIVVPSSCRFELLDVDVLIESTLSSFVFLFASESTIVISDGSITGAPTSSMRFRNEDDDSDAVCSWMTGMIQLDKCEAIISSTGFSGLSQGAINMKGGKLTIMTSYFDNNSPHISSFPSVRRNIGCWDGGVLEIGSLSGGDGFGETSAWISAYDCTLTGESSIVTSPLFVPTLDARSRSKLDENSKEYQIEIFGKDLIPCGLQLEVFEMITSQMEGERVIVALSPDNTESFSETAIKLVLPSSILSSSLSSDLIWNGRLLFGLDQKSIAFPVKPLQRESQKVTIFVDSSGSGEASECGGKDECCWSVSVGLKAGLEGKKDDQGIILSIVNSSSFGRRMWVGSEEVEIEGEKGKGSRLDVDEQMGSEGGMMGKGIVNVENGRMEMREMSIRVGSGSTGGGRMWMVWGRGEVELKSLWISQWQSGKVGMGLVCGLGGRLSLSGVMMNSVSLILL</sequence>
<dbReference type="InterPro" id="IPR011050">
    <property type="entry name" value="Pectin_lyase_fold/virulence"/>
</dbReference>
<dbReference type="Proteomes" id="UP001281761">
    <property type="component" value="Unassembled WGS sequence"/>
</dbReference>
<protein>
    <submittedName>
        <fullName evidence="2">Uncharacterized protein</fullName>
    </submittedName>
</protein>
<feature type="compositionally biased region" description="Polar residues" evidence="1">
    <location>
        <begin position="29"/>
        <end position="38"/>
    </location>
</feature>
<proteinExistence type="predicted"/>
<dbReference type="EMBL" id="JARBJD010000217">
    <property type="protein sequence ID" value="KAK2946849.1"/>
    <property type="molecule type" value="Genomic_DNA"/>
</dbReference>
<accession>A0ABQ9X503</accession>
<reference evidence="2 3" key="1">
    <citation type="journal article" date="2022" name="bioRxiv">
        <title>Genomics of Preaxostyla Flagellates Illuminates Evolutionary Transitions and the Path Towards Mitochondrial Loss.</title>
        <authorList>
            <person name="Novak L.V.F."/>
            <person name="Treitli S.C."/>
            <person name="Pyrih J."/>
            <person name="Halakuc P."/>
            <person name="Pipaliya S.V."/>
            <person name="Vacek V."/>
            <person name="Brzon O."/>
            <person name="Soukal P."/>
            <person name="Eme L."/>
            <person name="Dacks J.B."/>
            <person name="Karnkowska A."/>
            <person name="Elias M."/>
            <person name="Hampl V."/>
        </authorList>
    </citation>
    <scope>NUCLEOTIDE SEQUENCE [LARGE SCALE GENOMIC DNA]</scope>
    <source>
        <strain evidence="2">NAU3</strain>
        <tissue evidence="2">Gut</tissue>
    </source>
</reference>
<name>A0ABQ9X503_9EUKA</name>
<gene>
    <name evidence="2" type="ORF">BLNAU_18228</name>
</gene>
<dbReference type="SUPFAM" id="SSF51126">
    <property type="entry name" value="Pectin lyase-like"/>
    <property type="match status" value="1"/>
</dbReference>
<keyword evidence="3" id="KW-1185">Reference proteome</keyword>
<evidence type="ECO:0000313" key="3">
    <source>
        <dbReference type="Proteomes" id="UP001281761"/>
    </source>
</evidence>
<feature type="compositionally biased region" description="Basic and acidic residues" evidence="1">
    <location>
        <begin position="44"/>
        <end position="58"/>
    </location>
</feature>
<comment type="caution">
    <text evidence="2">The sequence shown here is derived from an EMBL/GenBank/DDBJ whole genome shotgun (WGS) entry which is preliminary data.</text>
</comment>
<evidence type="ECO:0000313" key="2">
    <source>
        <dbReference type="EMBL" id="KAK2946849.1"/>
    </source>
</evidence>
<feature type="region of interest" description="Disordered" evidence="1">
    <location>
        <begin position="29"/>
        <end position="58"/>
    </location>
</feature>